<gene>
    <name evidence="2" type="ORF">Hs20B_10620</name>
</gene>
<feature type="transmembrane region" description="Helical" evidence="1">
    <location>
        <begin position="33"/>
        <end position="56"/>
    </location>
</feature>
<keyword evidence="1" id="KW-1133">Transmembrane helix</keyword>
<protein>
    <recommendedName>
        <fullName evidence="4">DUF1453 domain-containing protein</fullName>
    </recommendedName>
</protein>
<keyword evidence="1" id="KW-0472">Membrane</keyword>
<reference evidence="2 3" key="1">
    <citation type="submission" date="2020-02" db="EMBL/GenBank/DDBJ databases">
        <title>Draft genome sequence of Lactococcus sp. Hs20B0-1.</title>
        <authorList>
            <person name="Noda S."/>
            <person name="Yuki M."/>
            <person name="Ohkuma M."/>
        </authorList>
    </citation>
    <scope>NUCLEOTIDE SEQUENCE [LARGE SCALE GENOMIC DNA]</scope>
    <source>
        <strain evidence="2 3">Hs20B0-1</strain>
    </source>
</reference>
<comment type="caution">
    <text evidence="2">The sequence shown here is derived from an EMBL/GenBank/DDBJ whole genome shotgun (WGS) entry which is preliminary data.</text>
</comment>
<name>A0A6A0B8D6_9LACT</name>
<feature type="transmembrane region" description="Helical" evidence="1">
    <location>
        <begin position="103"/>
        <end position="125"/>
    </location>
</feature>
<organism evidence="2 3">
    <name type="scientific">Pseudolactococcus insecticola</name>
    <dbReference type="NCBI Taxonomy" id="2709158"/>
    <lineage>
        <taxon>Bacteria</taxon>
        <taxon>Bacillati</taxon>
        <taxon>Bacillota</taxon>
        <taxon>Bacilli</taxon>
        <taxon>Lactobacillales</taxon>
        <taxon>Streptococcaceae</taxon>
        <taxon>Pseudolactococcus</taxon>
    </lineage>
</organism>
<dbReference type="EMBL" id="BLLH01000004">
    <property type="protein sequence ID" value="GFH40664.1"/>
    <property type="molecule type" value="Genomic_DNA"/>
</dbReference>
<accession>A0A6A0B8D6</accession>
<evidence type="ECO:0000313" key="2">
    <source>
        <dbReference type="EMBL" id="GFH40664.1"/>
    </source>
</evidence>
<proteinExistence type="predicted"/>
<keyword evidence="1" id="KW-0812">Transmembrane</keyword>
<feature type="transmembrane region" description="Helical" evidence="1">
    <location>
        <begin position="131"/>
        <end position="151"/>
    </location>
</feature>
<evidence type="ECO:0000313" key="3">
    <source>
        <dbReference type="Proteomes" id="UP000475928"/>
    </source>
</evidence>
<dbReference type="AlphaFoldDB" id="A0A6A0B8D6"/>
<dbReference type="Proteomes" id="UP000475928">
    <property type="component" value="Unassembled WGS sequence"/>
</dbReference>
<keyword evidence="3" id="KW-1185">Reference proteome</keyword>
<evidence type="ECO:0008006" key="4">
    <source>
        <dbReference type="Google" id="ProtNLM"/>
    </source>
</evidence>
<feature type="transmembrane region" description="Helical" evidence="1">
    <location>
        <begin position="62"/>
        <end position="82"/>
    </location>
</feature>
<dbReference type="RefSeq" id="WP_172356357.1">
    <property type="nucleotide sequence ID" value="NZ_BLLH01000004.1"/>
</dbReference>
<sequence>MVVNVIIALFTIGFILSRQIRKIEVENEWKAQLILLIIGVIELAGVAKVTGVGANLYLNNPVLDGAIIGGWLIAIVMAFVRVPVYTVTIENGKVWRQGGAKSLALWAVTIALHVGYTLLMGHFNIPYLDDVATPSLMVFMALSLGMQKLLVLRRAKKMM</sequence>
<feature type="transmembrane region" description="Helical" evidence="1">
    <location>
        <begin position="6"/>
        <end position="21"/>
    </location>
</feature>
<evidence type="ECO:0000256" key="1">
    <source>
        <dbReference type="SAM" id="Phobius"/>
    </source>
</evidence>